<dbReference type="EMBL" id="OZ019900">
    <property type="protein sequence ID" value="CAK9234464.1"/>
    <property type="molecule type" value="Genomic_DNA"/>
</dbReference>
<gene>
    <name evidence="1" type="ORF">CSSPTR1EN2_LOCUS22230</name>
</gene>
<dbReference type="Proteomes" id="UP001497512">
    <property type="component" value="Chromosome 8"/>
</dbReference>
<keyword evidence="2" id="KW-1185">Reference proteome</keyword>
<dbReference type="PANTHER" id="PTHR31366:SF2">
    <property type="entry name" value="UPF0739 PROTEIN C1ORF74"/>
    <property type="match status" value="1"/>
</dbReference>
<proteinExistence type="predicted"/>
<reference evidence="1" key="1">
    <citation type="submission" date="2024-02" db="EMBL/GenBank/DDBJ databases">
        <authorList>
            <consortium name="ELIXIR-Norway"/>
            <consortium name="Elixir Norway"/>
        </authorList>
    </citation>
    <scope>NUCLEOTIDE SEQUENCE</scope>
</reference>
<organism evidence="1 2">
    <name type="scientific">Sphagnum troendelagicum</name>
    <dbReference type="NCBI Taxonomy" id="128251"/>
    <lineage>
        <taxon>Eukaryota</taxon>
        <taxon>Viridiplantae</taxon>
        <taxon>Streptophyta</taxon>
        <taxon>Embryophyta</taxon>
        <taxon>Bryophyta</taxon>
        <taxon>Sphagnophytina</taxon>
        <taxon>Sphagnopsida</taxon>
        <taxon>Sphagnales</taxon>
        <taxon>Sphagnaceae</taxon>
        <taxon>Sphagnum</taxon>
    </lineage>
</organism>
<protein>
    <submittedName>
        <fullName evidence="1">Uncharacterized protein</fullName>
    </submittedName>
</protein>
<evidence type="ECO:0000313" key="1">
    <source>
        <dbReference type="EMBL" id="CAK9234464.1"/>
    </source>
</evidence>
<sequence>MKHLWDSLQQQVSQMKLRLRASVRRRLALDILAVSTGIRSVVLLDYLPYNPPFLRQFCDLLQHLSQEVIEMVLLRVLNMEGCAYLVHPLYMLDFMEQSLNASCQIMFVSLDEDLPKRVCQAEHEIVVKHLCVVKNQLSSLLLAHSNFNTEEPSRHKEAEDKLPMLEAGSILSSSDILLPTLNGWLLGYPVVYIFKRERASHAGRRLAAGTLHLYQVLVSSILPGTIKPEGNAEMLLDEDELLSFSVPSELSPLASFEPWAKVFFVELSKSVQRACHVWMSVRLEVSSRKMDVVAL</sequence>
<name>A0ABP0V1I6_9BRYO</name>
<evidence type="ECO:0000313" key="2">
    <source>
        <dbReference type="Proteomes" id="UP001497512"/>
    </source>
</evidence>
<dbReference type="InterPro" id="IPR027850">
    <property type="entry name" value="DUF4504"/>
</dbReference>
<accession>A0ABP0V1I6</accession>
<dbReference type="Pfam" id="PF14953">
    <property type="entry name" value="DUF4504"/>
    <property type="match status" value="1"/>
</dbReference>
<dbReference type="PANTHER" id="PTHR31366">
    <property type="entry name" value="UPF0739 PROTEIN C1ORF74"/>
    <property type="match status" value="1"/>
</dbReference>